<dbReference type="SMART" id="SM00849">
    <property type="entry name" value="Lactamase_B"/>
    <property type="match status" value="1"/>
</dbReference>
<dbReference type="InterPro" id="IPR001279">
    <property type="entry name" value="Metallo-B-lactamas"/>
</dbReference>
<evidence type="ECO:0000313" key="2">
    <source>
        <dbReference type="EMBL" id="SES06133.1"/>
    </source>
</evidence>
<dbReference type="EMBL" id="FOHA01000024">
    <property type="protein sequence ID" value="SES06133.1"/>
    <property type="molecule type" value="Genomic_DNA"/>
</dbReference>
<reference evidence="2 3" key="1">
    <citation type="submission" date="2016-10" db="EMBL/GenBank/DDBJ databases">
        <authorList>
            <person name="de Groot N.N."/>
        </authorList>
    </citation>
    <scope>NUCLEOTIDE SEQUENCE [LARGE SCALE GENOMIC DNA]</scope>
    <source>
        <strain evidence="2 3">DSM 13760</strain>
    </source>
</reference>
<organism evidence="2 3">
    <name type="scientific">Isobaculum melis</name>
    <dbReference type="NCBI Taxonomy" id="142588"/>
    <lineage>
        <taxon>Bacteria</taxon>
        <taxon>Bacillati</taxon>
        <taxon>Bacillota</taxon>
        <taxon>Bacilli</taxon>
        <taxon>Lactobacillales</taxon>
        <taxon>Carnobacteriaceae</taxon>
        <taxon>Isobaculum</taxon>
    </lineage>
</organism>
<feature type="domain" description="Metallo-beta-lactamase" evidence="1">
    <location>
        <begin position="20"/>
        <end position="199"/>
    </location>
</feature>
<dbReference type="InterPro" id="IPR036866">
    <property type="entry name" value="RibonucZ/Hydroxyglut_hydro"/>
</dbReference>
<accession>A0A1H9UAL2</accession>
<evidence type="ECO:0000313" key="3">
    <source>
        <dbReference type="Proteomes" id="UP000198948"/>
    </source>
</evidence>
<dbReference type="PANTHER" id="PTHR42951:SF9">
    <property type="entry name" value="METAL-DEPENDENT HYDROLASE"/>
    <property type="match status" value="1"/>
</dbReference>
<dbReference type="STRING" id="142588.SAMN04488559_12429"/>
<dbReference type="Pfam" id="PF00753">
    <property type="entry name" value="Lactamase_B"/>
    <property type="match status" value="1"/>
</dbReference>
<dbReference type="RefSeq" id="WP_177165784.1">
    <property type="nucleotide sequence ID" value="NZ_FOHA01000024.1"/>
</dbReference>
<sequence>MKIIKQKQQLMCITMPRFFPINAYLILEDSFCTLIDCSKKGMGAKLIQAIQSTNLPLKHIILTHAHSDHIGDVALIKKAFPQAQVMISATEMKQLQAGTKGLTPLPLQPDILLNENDRVGALLVKETPGHTLGSISLIDTRNQHAFVGDLIQTAGGAAIAGDKRWLFPFPAYATMDQKLAIQSFKQLVTEPITAFYSGHGQALLGNQNETLEKMIARAEKK</sequence>
<dbReference type="Proteomes" id="UP000198948">
    <property type="component" value="Unassembled WGS sequence"/>
</dbReference>
<keyword evidence="3" id="KW-1185">Reference proteome</keyword>
<evidence type="ECO:0000259" key="1">
    <source>
        <dbReference type="SMART" id="SM00849"/>
    </source>
</evidence>
<dbReference type="Gene3D" id="3.60.15.10">
    <property type="entry name" value="Ribonuclease Z/Hydroxyacylglutathione hydrolase-like"/>
    <property type="match status" value="1"/>
</dbReference>
<proteinExistence type="predicted"/>
<gene>
    <name evidence="2" type="ORF">SAMN04488559_12429</name>
</gene>
<dbReference type="PANTHER" id="PTHR42951">
    <property type="entry name" value="METALLO-BETA-LACTAMASE DOMAIN-CONTAINING"/>
    <property type="match status" value="1"/>
</dbReference>
<dbReference type="InterPro" id="IPR050855">
    <property type="entry name" value="NDM-1-like"/>
</dbReference>
<protein>
    <submittedName>
        <fullName evidence="2">Glyoxylase, beta-lactamase superfamily II</fullName>
    </submittedName>
</protein>
<dbReference type="SUPFAM" id="SSF56281">
    <property type="entry name" value="Metallo-hydrolase/oxidoreductase"/>
    <property type="match status" value="1"/>
</dbReference>
<name>A0A1H9UAL2_9LACT</name>
<dbReference type="AlphaFoldDB" id="A0A1H9UAL2"/>